<accession>A0AAV4NP58</accession>
<gene>
    <name evidence="1" type="ORF">CDAR_264541</name>
</gene>
<comment type="caution">
    <text evidence="1">The sequence shown here is derived from an EMBL/GenBank/DDBJ whole genome shotgun (WGS) entry which is preliminary data.</text>
</comment>
<keyword evidence="2" id="KW-1185">Reference proteome</keyword>
<sequence>MTCLNPISQARVSCPLSNETAIPNTPKKCVSRGDRSQLLATRVKSGNLHKSQAYLKRRVKGTRGLWVSHVLTGWREKPESYFSLRDRLE</sequence>
<dbReference type="Proteomes" id="UP001054837">
    <property type="component" value="Unassembled WGS sequence"/>
</dbReference>
<dbReference type="EMBL" id="BPLQ01001782">
    <property type="protein sequence ID" value="GIX85334.1"/>
    <property type="molecule type" value="Genomic_DNA"/>
</dbReference>
<dbReference type="AlphaFoldDB" id="A0AAV4NP58"/>
<organism evidence="1 2">
    <name type="scientific">Caerostris darwini</name>
    <dbReference type="NCBI Taxonomy" id="1538125"/>
    <lineage>
        <taxon>Eukaryota</taxon>
        <taxon>Metazoa</taxon>
        <taxon>Ecdysozoa</taxon>
        <taxon>Arthropoda</taxon>
        <taxon>Chelicerata</taxon>
        <taxon>Arachnida</taxon>
        <taxon>Araneae</taxon>
        <taxon>Araneomorphae</taxon>
        <taxon>Entelegynae</taxon>
        <taxon>Araneoidea</taxon>
        <taxon>Araneidae</taxon>
        <taxon>Caerostris</taxon>
    </lineage>
</organism>
<name>A0AAV4NP58_9ARAC</name>
<proteinExistence type="predicted"/>
<reference evidence="1 2" key="1">
    <citation type="submission" date="2021-06" db="EMBL/GenBank/DDBJ databases">
        <title>Caerostris darwini draft genome.</title>
        <authorList>
            <person name="Kono N."/>
            <person name="Arakawa K."/>
        </authorList>
    </citation>
    <scope>NUCLEOTIDE SEQUENCE [LARGE SCALE GENOMIC DNA]</scope>
</reference>
<evidence type="ECO:0000313" key="1">
    <source>
        <dbReference type="EMBL" id="GIX85334.1"/>
    </source>
</evidence>
<protein>
    <submittedName>
        <fullName evidence="1">Uncharacterized protein</fullName>
    </submittedName>
</protein>
<evidence type="ECO:0000313" key="2">
    <source>
        <dbReference type="Proteomes" id="UP001054837"/>
    </source>
</evidence>